<proteinExistence type="predicted"/>
<gene>
    <name evidence="1" type="ORF">F0A16_07805</name>
</gene>
<protein>
    <submittedName>
        <fullName evidence="1">Uncharacterized protein</fullName>
    </submittedName>
</protein>
<dbReference type="Proteomes" id="UP000466024">
    <property type="component" value="Unassembled WGS sequence"/>
</dbReference>
<sequence>MKLTKETQSANLYGQVGVRRPSYFLVYEAFYEFSQPVVFFGLDLKNLPDLVGLSSFKITANPAINLQIST</sequence>
<evidence type="ECO:0000313" key="1">
    <source>
        <dbReference type="EMBL" id="KAA0019230.1"/>
    </source>
</evidence>
<keyword evidence="2" id="KW-1185">Reference proteome</keyword>
<dbReference type="EMBL" id="VTPX01000003">
    <property type="protein sequence ID" value="KAA0019230.1"/>
    <property type="molecule type" value="Genomic_DNA"/>
</dbReference>
<reference evidence="1 2" key="1">
    <citation type="submission" date="2019-08" db="EMBL/GenBank/DDBJ databases">
        <title>Bioinformatics analysis of the strain L3 and L5.</title>
        <authorList>
            <person name="Li X."/>
        </authorList>
    </citation>
    <scope>NUCLEOTIDE SEQUENCE [LARGE SCALE GENOMIC DNA]</scope>
    <source>
        <strain evidence="1 2">L3</strain>
    </source>
</reference>
<name>A0A640WG80_9GAMM</name>
<dbReference type="AlphaFoldDB" id="A0A640WG80"/>
<accession>A0A640WG80</accession>
<comment type="caution">
    <text evidence="1">The sequence shown here is derived from an EMBL/GenBank/DDBJ whole genome shotgun (WGS) entry which is preliminary data.</text>
</comment>
<organism evidence="1 2">
    <name type="scientific">Salinicola corii</name>
    <dbReference type="NCBI Taxonomy" id="2606937"/>
    <lineage>
        <taxon>Bacteria</taxon>
        <taxon>Pseudomonadati</taxon>
        <taxon>Pseudomonadota</taxon>
        <taxon>Gammaproteobacteria</taxon>
        <taxon>Oceanospirillales</taxon>
        <taxon>Halomonadaceae</taxon>
        <taxon>Salinicola</taxon>
    </lineage>
</organism>
<dbReference type="RefSeq" id="WP_149434818.1">
    <property type="nucleotide sequence ID" value="NZ_VTPX01000003.1"/>
</dbReference>
<evidence type="ECO:0000313" key="2">
    <source>
        <dbReference type="Proteomes" id="UP000466024"/>
    </source>
</evidence>